<evidence type="ECO:0008006" key="3">
    <source>
        <dbReference type="Google" id="ProtNLM"/>
    </source>
</evidence>
<evidence type="ECO:0000313" key="2">
    <source>
        <dbReference type="Proteomes" id="UP000325315"/>
    </source>
</evidence>
<dbReference type="EMBL" id="SMMG02000006">
    <property type="protein sequence ID" value="KAA3470306.1"/>
    <property type="molecule type" value="Genomic_DNA"/>
</dbReference>
<evidence type="ECO:0000313" key="1">
    <source>
        <dbReference type="EMBL" id="KAA3470306.1"/>
    </source>
</evidence>
<name>A0A5B6VMM3_9ROSI</name>
<dbReference type="Proteomes" id="UP000325315">
    <property type="component" value="Unassembled WGS sequence"/>
</dbReference>
<reference evidence="1" key="1">
    <citation type="submission" date="2019-08" db="EMBL/GenBank/DDBJ databases">
        <authorList>
            <person name="Liu F."/>
        </authorList>
    </citation>
    <scope>NUCLEOTIDE SEQUENCE [LARGE SCALE GENOMIC DNA]</scope>
    <source>
        <strain evidence="1">PA1801</strain>
        <tissue evidence="1">Leaf</tissue>
    </source>
</reference>
<accession>A0A5B6VMM3</accession>
<comment type="caution">
    <text evidence="1">The sequence shown here is derived from an EMBL/GenBank/DDBJ whole genome shotgun (WGS) entry which is preliminary data.</text>
</comment>
<sequence>MGREVDDESLAKIIDTKSHLNLEIDRRRSIGNKEPEITDKYILGDTNARLTSIYIEEEVIPALKRMGPTKAFGEDGFQLCFSKSVGTLLGGTLLNFAWKF</sequence>
<proteinExistence type="predicted"/>
<protein>
    <recommendedName>
        <fullName evidence="3">Reverse transcriptase</fullName>
    </recommendedName>
</protein>
<keyword evidence="2" id="KW-1185">Reference proteome</keyword>
<gene>
    <name evidence="1" type="ORF">EPI10_016023</name>
</gene>
<dbReference type="AlphaFoldDB" id="A0A5B6VMM3"/>
<organism evidence="1 2">
    <name type="scientific">Gossypium australe</name>
    <dbReference type="NCBI Taxonomy" id="47621"/>
    <lineage>
        <taxon>Eukaryota</taxon>
        <taxon>Viridiplantae</taxon>
        <taxon>Streptophyta</taxon>
        <taxon>Embryophyta</taxon>
        <taxon>Tracheophyta</taxon>
        <taxon>Spermatophyta</taxon>
        <taxon>Magnoliopsida</taxon>
        <taxon>eudicotyledons</taxon>
        <taxon>Gunneridae</taxon>
        <taxon>Pentapetalae</taxon>
        <taxon>rosids</taxon>
        <taxon>malvids</taxon>
        <taxon>Malvales</taxon>
        <taxon>Malvaceae</taxon>
        <taxon>Malvoideae</taxon>
        <taxon>Gossypium</taxon>
    </lineage>
</organism>